<evidence type="ECO:0000313" key="1">
    <source>
        <dbReference type="EMBL" id="KKN51286.1"/>
    </source>
</evidence>
<comment type="caution">
    <text evidence="1">The sequence shown here is derived from an EMBL/GenBank/DDBJ whole genome shotgun (WGS) entry which is preliminary data.</text>
</comment>
<reference evidence="1" key="1">
    <citation type="journal article" date="2015" name="Nature">
        <title>Complex archaea that bridge the gap between prokaryotes and eukaryotes.</title>
        <authorList>
            <person name="Spang A."/>
            <person name="Saw J.H."/>
            <person name="Jorgensen S.L."/>
            <person name="Zaremba-Niedzwiedzka K."/>
            <person name="Martijn J."/>
            <person name="Lind A.E."/>
            <person name="van Eijk R."/>
            <person name="Schleper C."/>
            <person name="Guy L."/>
            <person name="Ettema T.J."/>
        </authorList>
    </citation>
    <scope>NUCLEOTIDE SEQUENCE</scope>
</reference>
<dbReference type="EMBL" id="LAZR01001069">
    <property type="protein sequence ID" value="KKN51286.1"/>
    <property type="molecule type" value="Genomic_DNA"/>
</dbReference>
<dbReference type="AlphaFoldDB" id="A0A0F9TQD7"/>
<feature type="non-terminal residue" evidence="1">
    <location>
        <position position="26"/>
    </location>
</feature>
<organism evidence="1">
    <name type="scientific">marine sediment metagenome</name>
    <dbReference type="NCBI Taxonomy" id="412755"/>
    <lineage>
        <taxon>unclassified sequences</taxon>
        <taxon>metagenomes</taxon>
        <taxon>ecological metagenomes</taxon>
    </lineage>
</organism>
<protein>
    <submittedName>
        <fullName evidence="1">Uncharacterized protein</fullName>
    </submittedName>
</protein>
<proteinExistence type="predicted"/>
<accession>A0A0F9TQD7</accession>
<name>A0A0F9TQD7_9ZZZZ</name>
<gene>
    <name evidence="1" type="ORF">LCGC14_0623940</name>
</gene>
<sequence>MVVSIDPQTSIKRLVVVGNDTVYTER</sequence>